<feature type="domain" description="MobA/MobL protein" evidence="5">
    <location>
        <begin position="17"/>
        <end position="246"/>
    </location>
</feature>
<accession>A0A1T4XYP8</accession>
<dbReference type="RefSeq" id="WP_078785308.1">
    <property type="nucleotide sequence ID" value="NZ_FUYF01000021.1"/>
</dbReference>
<dbReference type="Proteomes" id="UP000190286">
    <property type="component" value="Unassembled WGS sequence"/>
</dbReference>
<feature type="coiled-coil region" evidence="3">
    <location>
        <begin position="402"/>
        <end position="450"/>
    </location>
</feature>
<evidence type="ECO:0000313" key="7">
    <source>
        <dbReference type="Proteomes" id="UP000190286"/>
    </source>
</evidence>
<reference evidence="6 7" key="1">
    <citation type="submission" date="2017-02" db="EMBL/GenBank/DDBJ databases">
        <authorList>
            <person name="Peterson S.W."/>
        </authorList>
    </citation>
    <scope>NUCLEOTIDE SEQUENCE [LARGE SCALE GENOMIC DNA]</scope>
    <source>
        <strain evidence="6 7">ATCC 27749</strain>
    </source>
</reference>
<sequence length="502" mass="57775">MALFHLSVTQTKRSAGQSAIASAAYRAGERLYSEYYGEYSDYTRKGGVICSNILLPSHAPPEYADRQTLWNAVEKAERGKNAQLAYSFDIALQNEFSLEENIALARQFLLENFVSRGMVVDFAVHQPDREDGGIPNPHFHVLCPIRPIEQNGKWGLKQRRVYELDEDGNRIRDADGKFVFNAVPTTDWGSPETLEHWREAWAELCNVKFAEKGIDVRIDHRSYERQGVELLPTVHEGATVRAMEKKGIRTEKGEFNRWIRATNAVIRDIKKKIALLFDWIAEAKAELAKPQAPDLVSLLNAYYTQRRAGAYSQKGKVSNLKEMNETFNYLRANGIYSLGDLEHRVSEHSAATESLKKTLDEQTARMKAIKQLYDSSAAFQSLKPVYDGLQKIKFEKPRAKYKAEHEAELKQFYAARRKLTGEFPDGKVDMKKLTEEYDELEQAHNTTYGEFKTVRDDLHRLWKVKSCVDTAARFNERTEEQMHQNRPQTRPQTRQKKEDISR</sequence>
<evidence type="ECO:0000256" key="2">
    <source>
        <dbReference type="ARBA" id="ARBA00022971"/>
    </source>
</evidence>
<feature type="region of interest" description="Disordered" evidence="4">
    <location>
        <begin position="475"/>
        <end position="502"/>
    </location>
</feature>
<organism evidence="6 7">
    <name type="scientific">Gemmiger formicilis</name>
    <dbReference type="NCBI Taxonomy" id="745368"/>
    <lineage>
        <taxon>Bacteria</taxon>
        <taxon>Bacillati</taxon>
        <taxon>Bacillota</taxon>
        <taxon>Clostridia</taxon>
        <taxon>Eubacteriales</taxon>
        <taxon>Gemmiger</taxon>
    </lineage>
</organism>
<keyword evidence="2" id="KW-0184">Conjugation</keyword>
<evidence type="ECO:0000313" key="6">
    <source>
        <dbReference type="EMBL" id="SKA94161.1"/>
    </source>
</evidence>
<dbReference type="NCBIfam" id="NF041496">
    <property type="entry name" value="MobQ"/>
    <property type="match status" value="1"/>
</dbReference>
<dbReference type="OrthoDB" id="1826980at2"/>
<evidence type="ECO:0000256" key="1">
    <source>
        <dbReference type="ARBA" id="ARBA00010873"/>
    </source>
</evidence>
<dbReference type="GeneID" id="93338911"/>
<gene>
    <name evidence="6" type="ORF">SAMN02745178_02474</name>
</gene>
<proteinExistence type="inferred from homology"/>
<evidence type="ECO:0000256" key="3">
    <source>
        <dbReference type="SAM" id="Coils"/>
    </source>
</evidence>
<dbReference type="Gene3D" id="3.30.930.30">
    <property type="match status" value="1"/>
</dbReference>
<comment type="similarity">
    <text evidence="1">Belongs to the MobA/MobL family.</text>
</comment>
<dbReference type="EMBL" id="FUYF01000021">
    <property type="protein sequence ID" value="SKA94161.1"/>
    <property type="molecule type" value="Genomic_DNA"/>
</dbReference>
<evidence type="ECO:0000259" key="5">
    <source>
        <dbReference type="Pfam" id="PF03389"/>
    </source>
</evidence>
<keyword evidence="7" id="KW-1185">Reference proteome</keyword>
<protein>
    <submittedName>
        <fullName evidence="6">Plasmid mobilization system relaxase</fullName>
    </submittedName>
</protein>
<dbReference type="STRING" id="745368.SAMN02745178_02474"/>
<dbReference type="AlphaFoldDB" id="A0A1T4XYP8"/>
<name>A0A1T4XYP8_9FIRM</name>
<evidence type="ECO:0000256" key="4">
    <source>
        <dbReference type="SAM" id="MobiDB-lite"/>
    </source>
</evidence>
<dbReference type="InterPro" id="IPR005053">
    <property type="entry name" value="MobA_MobL"/>
</dbReference>
<dbReference type="Pfam" id="PF03389">
    <property type="entry name" value="MobA_MobL"/>
    <property type="match status" value="1"/>
</dbReference>
<keyword evidence="3" id="KW-0175">Coiled coil</keyword>